<dbReference type="eggNOG" id="KOG4658">
    <property type="taxonomic scope" value="Eukaryota"/>
</dbReference>
<dbReference type="Proteomes" id="UP000006038">
    <property type="component" value="Chromosome 11"/>
</dbReference>
<dbReference type="Gramene" id="OB11G27370.1">
    <property type="protein sequence ID" value="OB11G27370.1"/>
    <property type="gene ID" value="OB11G27370"/>
</dbReference>
<evidence type="ECO:0000313" key="1">
    <source>
        <dbReference type="EnsemblPlants" id="OB11G27370.1"/>
    </source>
</evidence>
<sequence>MLPHIAHLFGKLMLHKDDLKNVNKTSKLRKFFSSNKSNLQTLAGFITDESREFLQLMGHMRKLRKVKIWCNHVASSSNYIANLSQAIQKFAMVPIDGDTDRSLSLDSKECCENILSSVNLKPCYEGLEICSEVTKAKWKT</sequence>
<name>J3NAA1_ORYBR</name>
<organism evidence="1">
    <name type="scientific">Oryza brachyantha</name>
    <name type="common">malo sina</name>
    <dbReference type="NCBI Taxonomy" id="4533"/>
    <lineage>
        <taxon>Eukaryota</taxon>
        <taxon>Viridiplantae</taxon>
        <taxon>Streptophyta</taxon>
        <taxon>Embryophyta</taxon>
        <taxon>Tracheophyta</taxon>
        <taxon>Spermatophyta</taxon>
        <taxon>Magnoliopsida</taxon>
        <taxon>Liliopsida</taxon>
        <taxon>Poales</taxon>
        <taxon>Poaceae</taxon>
        <taxon>BOP clade</taxon>
        <taxon>Oryzoideae</taxon>
        <taxon>Oryzeae</taxon>
        <taxon>Oryzinae</taxon>
        <taxon>Oryza</taxon>
    </lineage>
</organism>
<evidence type="ECO:0008006" key="3">
    <source>
        <dbReference type="Google" id="ProtNLM"/>
    </source>
</evidence>
<proteinExistence type="predicted"/>
<dbReference type="HOGENOM" id="CLU_1838213_0_0_1"/>
<accession>J3NAA1</accession>
<reference evidence="1" key="1">
    <citation type="journal article" date="2013" name="Nat. Commun.">
        <title>Whole-genome sequencing of Oryza brachyantha reveals mechanisms underlying Oryza genome evolution.</title>
        <authorList>
            <person name="Chen J."/>
            <person name="Huang Q."/>
            <person name="Gao D."/>
            <person name="Wang J."/>
            <person name="Lang Y."/>
            <person name="Liu T."/>
            <person name="Li B."/>
            <person name="Bai Z."/>
            <person name="Luis Goicoechea J."/>
            <person name="Liang C."/>
            <person name="Chen C."/>
            <person name="Zhang W."/>
            <person name="Sun S."/>
            <person name="Liao Y."/>
            <person name="Zhang X."/>
            <person name="Yang L."/>
            <person name="Song C."/>
            <person name="Wang M."/>
            <person name="Shi J."/>
            <person name="Liu G."/>
            <person name="Liu J."/>
            <person name="Zhou H."/>
            <person name="Zhou W."/>
            <person name="Yu Q."/>
            <person name="An N."/>
            <person name="Chen Y."/>
            <person name="Cai Q."/>
            <person name="Wang B."/>
            <person name="Liu B."/>
            <person name="Min J."/>
            <person name="Huang Y."/>
            <person name="Wu H."/>
            <person name="Li Z."/>
            <person name="Zhang Y."/>
            <person name="Yin Y."/>
            <person name="Song W."/>
            <person name="Jiang J."/>
            <person name="Jackson S.A."/>
            <person name="Wing R.A."/>
            <person name="Wang J."/>
            <person name="Chen M."/>
        </authorList>
    </citation>
    <scope>NUCLEOTIDE SEQUENCE [LARGE SCALE GENOMIC DNA]</scope>
    <source>
        <strain evidence="1">cv. IRGC 101232</strain>
    </source>
</reference>
<dbReference type="AlphaFoldDB" id="J3NAA1"/>
<keyword evidence="2" id="KW-1185">Reference proteome</keyword>
<dbReference type="EnsemblPlants" id="OB11G27370.1">
    <property type="protein sequence ID" value="OB11G27370.1"/>
    <property type="gene ID" value="OB11G27370"/>
</dbReference>
<protein>
    <recommendedName>
        <fullName evidence="3">FBD domain-containing protein</fullName>
    </recommendedName>
</protein>
<evidence type="ECO:0000313" key="2">
    <source>
        <dbReference type="Proteomes" id="UP000006038"/>
    </source>
</evidence>
<reference evidence="1" key="2">
    <citation type="submission" date="2013-04" db="UniProtKB">
        <authorList>
            <consortium name="EnsemblPlants"/>
        </authorList>
    </citation>
    <scope>IDENTIFICATION</scope>
</reference>